<dbReference type="CDD" id="cd00167">
    <property type="entry name" value="SANT"/>
    <property type="match status" value="2"/>
</dbReference>
<keyword evidence="10" id="KW-1185">Reference proteome</keyword>
<dbReference type="EMBL" id="CM017642">
    <property type="protein sequence ID" value="TYJ25137.1"/>
    <property type="molecule type" value="Genomic_DNA"/>
</dbReference>
<name>A0A5D2YFJ8_GOSMU</name>
<evidence type="ECO:0000259" key="7">
    <source>
        <dbReference type="PROSITE" id="PS50090"/>
    </source>
</evidence>
<dbReference type="GO" id="GO:0000978">
    <property type="term" value="F:RNA polymerase II cis-regulatory region sequence-specific DNA binding"/>
    <property type="evidence" value="ECO:0007669"/>
    <property type="project" value="TreeGrafter"/>
</dbReference>
<dbReference type="SMART" id="SM00717">
    <property type="entry name" value="SANT"/>
    <property type="match status" value="2"/>
</dbReference>
<dbReference type="Pfam" id="PF13921">
    <property type="entry name" value="Myb_DNA-bind_6"/>
    <property type="match status" value="1"/>
</dbReference>
<accession>A0A5D2YFJ8</accession>
<dbReference type="InterPro" id="IPR051575">
    <property type="entry name" value="Myb-like_DNA-bd"/>
</dbReference>
<dbReference type="GO" id="GO:0019185">
    <property type="term" value="C:snRNA-activating protein complex"/>
    <property type="evidence" value="ECO:0007669"/>
    <property type="project" value="TreeGrafter"/>
</dbReference>
<dbReference type="InterPro" id="IPR017930">
    <property type="entry name" value="Myb_dom"/>
</dbReference>
<keyword evidence="2" id="KW-0677">Repeat</keyword>
<dbReference type="SUPFAM" id="SSF46689">
    <property type="entry name" value="Homeodomain-like"/>
    <property type="match status" value="2"/>
</dbReference>
<keyword evidence="6" id="KW-0539">Nucleus</keyword>
<keyword evidence="5" id="KW-0804">Transcription</keyword>
<evidence type="ECO:0000313" key="9">
    <source>
        <dbReference type="EMBL" id="TYJ25137.1"/>
    </source>
</evidence>
<dbReference type="AlphaFoldDB" id="A0A5D2YFJ8"/>
<evidence type="ECO:0000256" key="1">
    <source>
        <dbReference type="ARBA" id="ARBA00004123"/>
    </source>
</evidence>
<evidence type="ECO:0000256" key="2">
    <source>
        <dbReference type="ARBA" id="ARBA00022737"/>
    </source>
</evidence>
<keyword evidence="4" id="KW-0238">DNA-binding</keyword>
<dbReference type="PANTHER" id="PTHR46621:SF1">
    <property type="entry name" value="SNRNA-ACTIVATING PROTEIN COMPLEX SUBUNIT 4"/>
    <property type="match status" value="1"/>
</dbReference>
<keyword evidence="3" id="KW-0805">Transcription regulation</keyword>
<feature type="domain" description="HTH myb-type" evidence="8">
    <location>
        <begin position="82"/>
        <end position="137"/>
    </location>
</feature>
<feature type="domain" description="HTH myb-type" evidence="8">
    <location>
        <begin position="138"/>
        <end position="180"/>
    </location>
</feature>
<feature type="domain" description="Myb-like" evidence="7">
    <location>
        <begin position="134"/>
        <end position="180"/>
    </location>
</feature>
<dbReference type="PANTHER" id="PTHR46621">
    <property type="entry name" value="SNRNA-ACTIVATING PROTEIN COMPLEX SUBUNIT 4"/>
    <property type="match status" value="1"/>
</dbReference>
<dbReference type="Proteomes" id="UP000323597">
    <property type="component" value="Chromosome A07"/>
</dbReference>
<dbReference type="Gene3D" id="1.10.10.60">
    <property type="entry name" value="Homeodomain-like"/>
    <property type="match status" value="2"/>
</dbReference>
<dbReference type="InterPro" id="IPR009057">
    <property type="entry name" value="Homeodomain-like_sf"/>
</dbReference>
<evidence type="ECO:0000256" key="6">
    <source>
        <dbReference type="ARBA" id="ARBA00023242"/>
    </source>
</evidence>
<reference evidence="9 10" key="1">
    <citation type="submission" date="2019-07" db="EMBL/GenBank/DDBJ databases">
        <title>WGS assembly of Gossypium mustelinum.</title>
        <authorList>
            <person name="Chen Z.J."/>
            <person name="Sreedasyam A."/>
            <person name="Ando A."/>
            <person name="Song Q."/>
            <person name="De L."/>
            <person name="Hulse-Kemp A."/>
            <person name="Ding M."/>
            <person name="Ye W."/>
            <person name="Kirkbride R."/>
            <person name="Jenkins J."/>
            <person name="Plott C."/>
            <person name="Lovell J."/>
            <person name="Lin Y.-M."/>
            <person name="Vaughn R."/>
            <person name="Liu B."/>
            <person name="Li W."/>
            <person name="Simpson S."/>
            <person name="Scheffler B."/>
            <person name="Saski C."/>
            <person name="Grover C."/>
            <person name="Hu G."/>
            <person name="Conover J."/>
            <person name="Carlson J."/>
            <person name="Shu S."/>
            <person name="Boston L."/>
            <person name="Williams M."/>
            <person name="Peterson D."/>
            <person name="Mcgee K."/>
            <person name="Jones D."/>
            <person name="Wendel J."/>
            <person name="Stelly D."/>
            <person name="Grimwood J."/>
            <person name="Schmutz J."/>
        </authorList>
    </citation>
    <scope>NUCLEOTIDE SEQUENCE [LARGE SCALE GENOMIC DNA]</scope>
    <source>
        <strain evidence="9">1408120.09</strain>
    </source>
</reference>
<feature type="domain" description="Myb-like" evidence="7">
    <location>
        <begin position="82"/>
        <end position="133"/>
    </location>
</feature>
<evidence type="ECO:0000256" key="5">
    <source>
        <dbReference type="ARBA" id="ARBA00023163"/>
    </source>
</evidence>
<dbReference type="GO" id="GO:0005634">
    <property type="term" value="C:nucleus"/>
    <property type="evidence" value="ECO:0007669"/>
    <property type="project" value="UniProtKB-SubCell"/>
</dbReference>
<evidence type="ECO:0000256" key="4">
    <source>
        <dbReference type="ARBA" id="ARBA00023125"/>
    </source>
</evidence>
<dbReference type="GO" id="GO:0001006">
    <property type="term" value="F:RNA polymerase III type 3 promoter sequence-specific DNA binding"/>
    <property type="evidence" value="ECO:0007669"/>
    <property type="project" value="TreeGrafter"/>
</dbReference>
<dbReference type="FunFam" id="1.10.10.60:FF:000010">
    <property type="entry name" value="Transcriptional activator Myb isoform A"/>
    <property type="match status" value="1"/>
</dbReference>
<evidence type="ECO:0000256" key="3">
    <source>
        <dbReference type="ARBA" id="ARBA00023015"/>
    </source>
</evidence>
<dbReference type="PROSITE" id="PS50090">
    <property type="entry name" value="MYB_LIKE"/>
    <property type="match status" value="2"/>
</dbReference>
<protein>
    <submittedName>
        <fullName evidence="9">Uncharacterized protein</fullName>
    </submittedName>
</protein>
<organism evidence="9 10">
    <name type="scientific">Gossypium mustelinum</name>
    <name type="common">Cotton</name>
    <name type="synonym">Gossypium caicoense</name>
    <dbReference type="NCBI Taxonomy" id="34275"/>
    <lineage>
        <taxon>Eukaryota</taxon>
        <taxon>Viridiplantae</taxon>
        <taxon>Streptophyta</taxon>
        <taxon>Embryophyta</taxon>
        <taxon>Tracheophyta</taxon>
        <taxon>Spermatophyta</taxon>
        <taxon>Magnoliopsida</taxon>
        <taxon>eudicotyledons</taxon>
        <taxon>Gunneridae</taxon>
        <taxon>Pentapetalae</taxon>
        <taxon>rosids</taxon>
        <taxon>malvids</taxon>
        <taxon>Malvales</taxon>
        <taxon>Malvaceae</taxon>
        <taxon>Malvoideae</taxon>
        <taxon>Gossypium</taxon>
    </lineage>
</organism>
<gene>
    <name evidence="9" type="ORF">E1A91_A07G028400v1</name>
</gene>
<proteinExistence type="predicted"/>
<dbReference type="GO" id="GO:0042795">
    <property type="term" value="P:snRNA transcription by RNA polymerase II"/>
    <property type="evidence" value="ECO:0007669"/>
    <property type="project" value="TreeGrafter"/>
</dbReference>
<comment type="subcellular location">
    <subcellularLocation>
        <location evidence="1">Nucleus</location>
    </subcellularLocation>
</comment>
<dbReference type="FunFam" id="1.10.10.60:FF:000016">
    <property type="entry name" value="Transcriptional activator Myb isoform A"/>
    <property type="match status" value="1"/>
</dbReference>
<dbReference type="InterPro" id="IPR001005">
    <property type="entry name" value="SANT/Myb"/>
</dbReference>
<dbReference type="GO" id="GO:0042796">
    <property type="term" value="P:snRNA transcription by RNA polymerase III"/>
    <property type="evidence" value="ECO:0007669"/>
    <property type="project" value="TreeGrafter"/>
</dbReference>
<sequence>MCIVSTCSLFRFPVSWFSELSSVHIVERNVVELELGYASLFISKGTMDGDGTISNSTPSVGPSISDGAQRMRAFHGRTSGPTRRSTKGQWTPEEDEILRKAVQQFKGKNWKKIAECFKDRTDVQCLHRWQKVLNPELVKGPWSKEEDELIIELVNKFGPKKWSTIAQHLPGRIGKQCRERCDDRAVTFNI</sequence>
<evidence type="ECO:0000313" key="10">
    <source>
        <dbReference type="Proteomes" id="UP000323597"/>
    </source>
</evidence>
<dbReference type="PROSITE" id="PS51294">
    <property type="entry name" value="HTH_MYB"/>
    <property type="match status" value="2"/>
</dbReference>
<evidence type="ECO:0000259" key="8">
    <source>
        <dbReference type="PROSITE" id="PS51294"/>
    </source>
</evidence>